<evidence type="ECO:0000256" key="3">
    <source>
        <dbReference type="ARBA" id="ARBA00022475"/>
    </source>
</evidence>
<feature type="transmembrane region" description="Helical" evidence="7">
    <location>
        <begin position="38"/>
        <end position="57"/>
    </location>
</feature>
<gene>
    <name evidence="9" type="ORF">FJZ47_14150</name>
</gene>
<organism evidence="9 10">
    <name type="scientific">Tectimicrobiota bacterium</name>
    <dbReference type="NCBI Taxonomy" id="2528274"/>
    <lineage>
        <taxon>Bacteria</taxon>
        <taxon>Pseudomonadati</taxon>
        <taxon>Nitrospinota/Tectimicrobiota group</taxon>
        <taxon>Candidatus Tectimicrobiota</taxon>
    </lineage>
</organism>
<keyword evidence="4 7" id="KW-0812">Transmembrane</keyword>
<dbReference type="Proteomes" id="UP000712673">
    <property type="component" value="Unassembled WGS sequence"/>
</dbReference>
<evidence type="ECO:0000256" key="7">
    <source>
        <dbReference type="SAM" id="Phobius"/>
    </source>
</evidence>
<dbReference type="PANTHER" id="PTHR33932:SF4">
    <property type="entry name" value="NA(+)_H(+) ANTIPORTER SUBUNIT B"/>
    <property type="match status" value="1"/>
</dbReference>
<evidence type="ECO:0000256" key="6">
    <source>
        <dbReference type="ARBA" id="ARBA00023136"/>
    </source>
</evidence>
<evidence type="ECO:0000313" key="9">
    <source>
        <dbReference type="EMBL" id="MBM3224929.1"/>
    </source>
</evidence>
<keyword evidence="3" id="KW-1003">Cell membrane</keyword>
<evidence type="ECO:0000313" key="10">
    <source>
        <dbReference type="Proteomes" id="UP000712673"/>
    </source>
</evidence>
<dbReference type="EMBL" id="VGLS01000439">
    <property type="protein sequence ID" value="MBM3224929.1"/>
    <property type="molecule type" value="Genomic_DNA"/>
</dbReference>
<protein>
    <submittedName>
        <fullName evidence="9">Cation:proton antiporter</fullName>
    </submittedName>
</protein>
<sequence length="144" mass="15273">MKTPFGSLLLDAACRLMVPFILLFALYVVAHGHDSPGGGFQGGTILAATMILMRMVHGQEHLWGLHRLSALRLACAGIALYAGIGLLSVLWQGQYLDYGVLPLPVSTARAHALGILGIEIGVVMAVAGVFVLMFDALTAWGEDD</sequence>
<comment type="subcellular location">
    <subcellularLocation>
        <location evidence="1">Cell membrane</location>
        <topology evidence="1">Multi-pass membrane protein</topology>
    </subcellularLocation>
</comment>
<accession>A0A937W128</accession>
<dbReference type="GO" id="GO:0005886">
    <property type="term" value="C:plasma membrane"/>
    <property type="evidence" value="ECO:0007669"/>
    <property type="project" value="UniProtKB-SubCell"/>
</dbReference>
<evidence type="ECO:0000256" key="1">
    <source>
        <dbReference type="ARBA" id="ARBA00004651"/>
    </source>
</evidence>
<keyword evidence="5 7" id="KW-1133">Transmembrane helix</keyword>
<comment type="similarity">
    <text evidence="2">Belongs to the CPA3 antiporters (TC 2.A.63) subunit B family.</text>
</comment>
<reference evidence="9" key="1">
    <citation type="submission" date="2019-03" db="EMBL/GenBank/DDBJ databases">
        <title>Lake Tanganyika Metagenome-Assembled Genomes (MAGs).</title>
        <authorList>
            <person name="Tran P."/>
        </authorList>
    </citation>
    <scope>NUCLEOTIDE SEQUENCE</scope>
    <source>
        <strain evidence="9">K_DeepCast_65m_m2_066</strain>
    </source>
</reference>
<comment type="caution">
    <text evidence="9">The sequence shown here is derived from an EMBL/GenBank/DDBJ whole genome shotgun (WGS) entry which is preliminary data.</text>
</comment>
<proteinExistence type="inferred from homology"/>
<evidence type="ECO:0000259" key="8">
    <source>
        <dbReference type="Pfam" id="PF04039"/>
    </source>
</evidence>
<keyword evidence="6 7" id="KW-0472">Membrane</keyword>
<dbReference type="PANTHER" id="PTHR33932">
    <property type="entry name" value="NA(+)/H(+) ANTIPORTER SUBUNIT B"/>
    <property type="match status" value="1"/>
</dbReference>
<dbReference type="Pfam" id="PF04039">
    <property type="entry name" value="MnhB"/>
    <property type="match status" value="1"/>
</dbReference>
<dbReference type="InterPro" id="IPR007182">
    <property type="entry name" value="MnhB"/>
</dbReference>
<feature type="transmembrane region" description="Helical" evidence="7">
    <location>
        <begin position="12"/>
        <end position="32"/>
    </location>
</feature>
<evidence type="ECO:0000256" key="5">
    <source>
        <dbReference type="ARBA" id="ARBA00022989"/>
    </source>
</evidence>
<dbReference type="AlphaFoldDB" id="A0A937W128"/>
<feature type="transmembrane region" description="Helical" evidence="7">
    <location>
        <begin position="69"/>
        <end position="91"/>
    </location>
</feature>
<evidence type="ECO:0000256" key="4">
    <source>
        <dbReference type="ARBA" id="ARBA00022692"/>
    </source>
</evidence>
<name>A0A937W128_UNCTE</name>
<evidence type="ECO:0000256" key="2">
    <source>
        <dbReference type="ARBA" id="ARBA00009425"/>
    </source>
</evidence>
<feature type="transmembrane region" description="Helical" evidence="7">
    <location>
        <begin position="111"/>
        <end position="134"/>
    </location>
</feature>
<dbReference type="InterPro" id="IPR050622">
    <property type="entry name" value="CPA3_antiporter_subunitB"/>
</dbReference>
<feature type="domain" description="Na+/H+ antiporter MnhB subunit-related protein" evidence="8">
    <location>
        <begin position="10"/>
        <end position="131"/>
    </location>
</feature>